<reference evidence="11 12" key="1">
    <citation type="submission" date="2016-11" db="EMBL/GenBank/DDBJ databases">
        <authorList>
            <person name="Jaros S."/>
            <person name="Januszkiewicz K."/>
            <person name="Wedrychowicz H."/>
        </authorList>
    </citation>
    <scope>NUCLEOTIDE SEQUENCE [LARGE SCALE GENOMIC DNA]</scope>
    <source>
        <strain evidence="11 12">YL228</strain>
    </source>
</reference>
<dbReference type="PANTHER" id="PTHR42771">
    <property type="entry name" value="IRON(3+)-HYDROXAMATE IMPORT ATP-BINDING PROTEIN FHUC"/>
    <property type="match status" value="1"/>
</dbReference>
<evidence type="ECO:0000259" key="10">
    <source>
        <dbReference type="PROSITE" id="PS50893"/>
    </source>
</evidence>
<dbReference type="SMART" id="SM00382">
    <property type="entry name" value="AAA"/>
    <property type="match status" value="1"/>
</dbReference>
<dbReference type="InterPro" id="IPR027417">
    <property type="entry name" value="P-loop_NTPase"/>
</dbReference>
<keyword evidence="7" id="KW-0408">Iron</keyword>
<keyword evidence="6 11" id="KW-0067">ATP-binding</keyword>
<keyword evidence="8" id="KW-0406">Ion transport</keyword>
<dbReference type="Pfam" id="PF00005">
    <property type="entry name" value="ABC_tran"/>
    <property type="match status" value="1"/>
</dbReference>
<evidence type="ECO:0000256" key="8">
    <source>
        <dbReference type="ARBA" id="ARBA00023065"/>
    </source>
</evidence>
<gene>
    <name evidence="11" type="ORF">SAMN02910280_2064</name>
</gene>
<evidence type="ECO:0000256" key="9">
    <source>
        <dbReference type="ARBA" id="ARBA00023136"/>
    </source>
</evidence>
<proteinExistence type="predicted"/>
<dbReference type="GO" id="GO:0005886">
    <property type="term" value="C:plasma membrane"/>
    <property type="evidence" value="ECO:0007669"/>
    <property type="project" value="UniProtKB-SubCell"/>
</dbReference>
<dbReference type="EMBL" id="FPIP01000004">
    <property type="protein sequence ID" value="SFW35454.1"/>
    <property type="molecule type" value="Genomic_DNA"/>
</dbReference>
<evidence type="ECO:0000256" key="5">
    <source>
        <dbReference type="ARBA" id="ARBA00022741"/>
    </source>
</evidence>
<dbReference type="RefSeq" id="WP_072300315.1">
    <property type="nucleotide sequence ID" value="NZ_FPIP01000004.1"/>
</dbReference>
<evidence type="ECO:0000256" key="1">
    <source>
        <dbReference type="ARBA" id="ARBA00004202"/>
    </source>
</evidence>
<evidence type="ECO:0000313" key="12">
    <source>
        <dbReference type="Proteomes" id="UP000183461"/>
    </source>
</evidence>
<evidence type="ECO:0000256" key="4">
    <source>
        <dbReference type="ARBA" id="ARBA00022496"/>
    </source>
</evidence>
<keyword evidence="5" id="KW-0547">Nucleotide-binding</keyword>
<name>A0A1K1NM08_RUMFL</name>
<dbReference type="CDD" id="cd03214">
    <property type="entry name" value="ABC_Iron-Siderophores_B12_Hemin"/>
    <property type="match status" value="1"/>
</dbReference>
<feature type="domain" description="ABC transporter" evidence="10">
    <location>
        <begin position="6"/>
        <end position="242"/>
    </location>
</feature>
<keyword evidence="9" id="KW-0472">Membrane</keyword>
<dbReference type="InterPro" id="IPR003593">
    <property type="entry name" value="AAA+_ATPase"/>
</dbReference>
<evidence type="ECO:0000256" key="6">
    <source>
        <dbReference type="ARBA" id="ARBA00022840"/>
    </source>
</evidence>
<keyword evidence="3" id="KW-1003">Cell membrane</keyword>
<dbReference type="Gene3D" id="3.40.50.300">
    <property type="entry name" value="P-loop containing nucleotide triphosphate hydrolases"/>
    <property type="match status" value="1"/>
</dbReference>
<keyword evidence="4" id="KW-0410">Iron transport</keyword>
<keyword evidence="2" id="KW-0813">Transport</keyword>
<dbReference type="GO" id="GO:0006826">
    <property type="term" value="P:iron ion transport"/>
    <property type="evidence" value="ECO:0007669"/>
    <property type="project" value="UniProtKB-KW"/>
</dbReference>
<dbReference type="GO" id="GO:0016887">
    <property type="term" value="F:ATP hydrolysis activity"/>
    <property type="evidence" value="ECO:0007669"/>
    <property type="project" value="InterPro"/>
</dbReference>
<dbReference type="PROSITE" id="PS50893">
    <property type="entry name" value="ABC_TRANSPORTER_2"/>
    <property type="match status" value="1"/>
</dbReference>
<dbReference type="GO" id="GO:0005524">
    <property type="term" value="F:ATP binding"/>
    <property type="evidence" value="ECO:0007669"/>
    <property type="project" value="UniProtKB-KW"/>
</dbReference>
<dbReference type="Proteomes" id="UP000183461">
    <property type="component" value="Unassembled WGS sequence"/>
</dbReference>
<organism evidence="11 12">
    <name type="scientific">Ruminococcus flavefaciens</name>
    <dbReference type="NCBI Taxonomy" id="1265"/>
    <lineage>
        <taxon>Bacteria</taxon>
        <taxon>Bacillati</taxon>
        <taxon>Bacillota</taxon>
        <taxon>Clostridia</taxon>
        <taxon>Eubacteriales</taxon>
        <taxon>Oscillospiraceae</taxon>
        <taxon>Ruminococcus</taxon>
    </lineage>
</organism>
<evidence type="ECO:0000256" key="7">
    <source>
        <dbReference type="ARBA" id="ARBA00023004"/>
    </source>
</evidence>
<dbReference type="SUPFAM" id="SSF52540">
    <property type="entry name" value="P-loop containing nucleoside triphosphate hydrolases"/>
    <property type="match status" value="1"/>
</dbReference>
<protein>
    <submittedName>
        <fullName evidence="11">Iron complex transport system ATP-binding protein</fullName>
    </submittedName>
</protein>
<comment type="subcellular location">
    <subcellularLocation>
        <location evidence="1">Cell membrane</location>
        <topology evidence="1">Peripheral membrane protein</topology>
    </subcellularLocation>
</comment>
<dbReference type="InterPro" id="IPR003439">
    <property type="entry name" value="ABC_transporter-like_ATP-bd"/>
</dbReference>
<dbReference type="AlphaFoldDB" id="A0A1K1NM08"/>
<dbReference type="FunFam" id="3.40.50.300:FF:000134">
    <property type="entry name" value="Iron-enterobactin ABC transporter ATP-binding protein"/>
    <property type="match status" value="1"/>
</dbReference>
<evidence type="ECO:0000256" key="2">
    <source>
        <dbReference type="ARBA" id="ARBA00022448"/>
    </source>
</evidence>
<sequence>MSEMILTAKALSAGYGKKVVVDGLNIGIRTGEILTIIGPNGAGKSTVLKSIASQLPLLGGEVFINDTDITSMSLNDIAKKLSVCFTDRITAEKMTCEDIISTGRYPYTGMLGILSSDDKKIVREAMELTGVAHLADTDIRCISDGQRQTVMLARAIAQEPQVLILDEPTSFLDINNKLRLLTILRELVHTRNIAVVQTLHELDLAQRFSDKILCIAHGKAERTGTPEEIFSGSYISELYGISCGTFDTLFGTAEAQRTEGEPQVFVIGGGGSGIPIYRRLQRRSIPFAAGVIHENDVEYNAAKSLAAELIAEKAFEPISDESFDKALSVMQKCREVICCVQSFGAMNAGNKNLLEKAKSMGIFNNSDEF</sequence>
<dbReference type="InterPro" id="IPR051535">
    <property type="entry name" value="Siderophore_ABC-ATPase"/>
</dbReference>
<accession>A0A1K1NM08</accession>
<evidence type="ECO:0000313" key="11">
    <source>
        <dbReference type="EMBL" id="SFW35454.1"/>
    </source>
</evidence>
<evidence type="ECO:0000256" key="3">
    <source>
        <dbReference type="ARBA" id="ARBA00022475"/>
    </source>
</evidence>
<dbReference type="PANTHER" id="PTHR42771:SF2">
    <property type="entry name" value="IRON(3+)-HYDROXAMATE IMPORT ATP-BINDING PROTEIN FHUC"/>
    <property type="match status" value="1"/>
</dbReference>